<accession>A0A9W6QIC4</accession>
<evidence type="ECO:0000313" key="1">
    <source>
        <dbReference type="EMBL" id="GLW89230.1"/>
    </source>
</evidence>
<organism evidence="1 2">
    <name type="scientific">Actinokineospora globicatena</name>
    <dbReference type="NCBI Taxonomy" id="103729"/>
    <lineage>
        <taxon>Bacteria</taxon>
        <taxon>Bacillati</taxon>
        <taxon>Actinomycetota</taxon>
        <taxon>Actinomycetes</taxon>
        <taxon>Pseudonocardiales</taxon>
        <taxon>Pseudonocardiaceae</taxon>
        <taxon>Actinokineospora</taxon>
    </lineage>
</organism>
<comment type="caution">
    <text evidence="1">The sequence shown here is derived from an EMBL/GenBank/DDBJ whole genome shotgun (WGS) entry which is preliminary data.</text>
</comment>
<reference evidence="1" key="1">
    <citation type="submission" date="2023-02" db="EMBL/GenBank/DDBJ databases">
        <title>Actinokineospora globicatena NBRC 15670.</title>
        <authorList>
            <person name="Ichikawa N."/>
            <person name="Sato H."/>
            <person name="Tonouchi N."/>
        </authorList>
    </citation>
    <scope>NUCLEOTIDE SEQUENCE</scope>
    <source>
        <strain evidence="1">NBRC 15670</strain>
    </source>
</reference>
<proteinExistence type="predicted"/>
<name>A0A9W6QIC4_9PSEU</name>
<protein>
    <submittedName>
        <fullName evidence="1">Uncharacterized protein</fullName>
    </submittedName>
</protein>
<sequence>MVWQILGFGDPWVEHEIVVDTMPRADIARTVGFDGHTYHLGGGIELTDSMKAAFTERLGIEFNPALTYVAENVSDYHGQLVHGLADFADEILPFLRESGGRLTFGIGKPDLEDGELGLLLTSHSRYPPPPAEPVLTIDRERAELTLVLGVD</sequence>
<gene>
    <name evidence="1" type="ORF">Aglo03_00460</name>
</gene>
<dbReference type="Proteomes" id="UP001165042">
    <property type="component" value="Unassembled WGS sequence"/>
</dbReference>
<dbReference type="AlphaFoldDB" id="A0A9W6QIC4"/>
<dbReference type="EMBL" id="BSSD01000001">
    <property type="protein sequence ID" value="GLW89230.1"/>
    <property type="molecule type" value="Genomic_DNA"/>
</dbReference>
<keyword evidence="2" id="KW-1185">Reference proteome</keyword>
<evidence type="ECO:0000313" key="2">
    <source>
        <dbReference type="Proteomes" id="UP001165042"/>
    </source>
</evidence>